<accession>A0A345YH91</accession>
<proteinExistence type="predicted"/>
<dbReference type="EMBL" id="CP031357">
    <property type="protein sequence ID" value="AXK43293.1"/>
    <property type="molecule type" value="Genomic_DNA"/>
</dbReference>
<dbReference type="KEGG" id="err:DVR09_14105"/>
<sequence length="78" mass="8501">MTVLGKIRVGICGFGERISHVARTFVRNDSRFEFVGYVDPAEKSNGLMLGKSAQNSLRRISSALTNVQPALAYQPTGD</sequence>
<dbReference type="OrthoDB" id="9815825at2"/>
<keyword evidence="2" id="KW-1185">Reference proteome</keyword>
<evidence type="ECO:0000313" key="1">
    <source>
        <dbReference type="EMBL" id="AXK43293.1"/>
    </source>
</evidence>
<dbReference type="AlphaFoldDB" id="A0A345YH91"/>
<reference evidence="2" key="1">
    <citation type="submission" date="2018-07" db="EMBL/GenBank/DDBJ databases">
        <title>Genome sequence of Erythrobacter strain YH-07, an antagonistic bacterium isolated from Yellow Sea.</title>
        <authorList>
            <person name="Tang T."/>
            <person name="Liu Q."/>
            <person name="Sun X."/>
        </authorList>
    </citation>
    <scope>NUCLEOTIDE SEQUENCE [LARGE SCALE GENOMIC DNA]</scope>
    <source>
        <strain evidence="2">YH-07</strain>
    </source>
</reference>
<protein>
    <submittedName>
        <fullName evidence="1">Uncharacterized protein</fullName>
    </submittedName>
</protein>
<evidence type="ECO:0000313" key="2">
    <source>
        <dbReference type="Proteomes" id="UP000254508"/>
    </source>
</evidence>
<gene>
    <name evidence="1" type="ORF">DVR09_14105</name>
</gene>
<organism evidence="1 2">
    <name type="scientific">Erythrobacter aureus</name>
    <dbReference type="NCBI Taxonomy" id="2182384"/>
    <lineage>
        <taxon>Bacteria</taxon>
        <taxon>Pseudomonadati</taxon>
        <taxon>Pseudomonadota</taxon>
        <taxon>Alphaproteobacteria</taxon>
        <taxon>Sphingomonadales</taxon>
        <taxon>Erythrobacteraceae</taxon>
        <taxon>Erythrobacter/Porphyrobacter group</taxon>
        <taxon>Erythrobacter</taxon>
    </lineage>
</organism>
<dbReference type="Proteomes" id="UP000254508">
    <property type="component" value="Chromosome"/>
</dbReference>
<name>A0A345YH91_9SPHN</name>